<comment type="caution">
    <text evidence="2">The sequence shown here is derived from an EMBL/GenBank/DDBJ whole genome shotgun (WGS) entry which is preliminary data.</text>
</comment>
<sequence>MRKNNSNINKTNLFTLILPLLTIVVIGSLFAVSLYFEKSWIYHWHGIQSDIKDSIKIAKNEGISSGVIGYGARKPAQFDRRHWIMKNASESELLKLTKYPNGTIKAIAYEGLIRKQDFKNKTELILKAINDQEYPIHYQSGCIGQEMYIGQYLVDFVLLIGENSPPPPPKGSAYKFGISKKDTERIIVEYKKTTTPFQ</sequence>
<feature type="transmembrane region" description="Helical" evidence="1">
    <location>
        <begin position="12"/>
        <end position="36"/>
    </location>
</feature>
<proteinExistence type="predicted"/>
<gene>
    <name evidence="2" type="ORF">T190607A01A_11203</name>
</gene>
<keyword evidence="3" id="KW-1185">Reference proteome</keyword>
<reference evidence="2 3" key="1">
    <citation type="submission" date="2024-05" db="EMBL/GenBank/DDBJ databases">
        <authorList>
            <person name="Duchaud E."/>
        </authorList>
    </citation>
    <scope>NUCLEOTIDE SEQUENCE [LARGE SCALE GENOMIC DNA]</scope>
    <source>
        <strain evidence="2">Ena-SAMPLE-TAB-13-05-2024-13:56:06:370-140302</strain>
    </source>
</reference>
<organism evidence="2 3">
    <name type="scientific">Tenacibaculum platacis</name>
    <dbReference type="NCBI Taxonomy" id="3137852"/>
    <lineage>
        <taxon>Bacteria</taxon>
        <taxon>Pseudomonadati</taxon>
        <taxon>Bacteroidota</taxon>
        <taxon>Flavobacteriia</taxon>
        <taxon>Flavobacteriales</taxon>
        <taxon>Flavobacteriaceae</taxon>
        <taxon>Tenacibaculum</taxon>
    </lineage>
</organism>
<evidence type="ECO:0000256" key="1">
    <source>
        <dbReference type="SAM" id="Phobius"/>
    </source>
</evidence>
<keyword evidence="1" id="KW-0812">Transmembrane</keyword>
<dbReference type="EMBL" id="CAXIXY010000003">
    <property type="protein sequence ID" value="CAL2081479.1"/>
    <property type="molecule type" value="Genomic_DNA"/>
</dbReference>
<evidence type="ECO:0000313" key="2">
    <source>
        <dbReference type="EMBL" id="CAL2081479.1"/>
    </source>
</evidence>
<dbReference type="RefSeq" id="WP_348711072.1">
    <property type="nucleotide sequence ID" value="NZ_CAXIXY010000003.1"/>
</dbReference>
<keyword evidence="1" id="KW-0472">Membrane</keyword>
<evidence type="ECO:0000313" key="3">
    <source>
        <dbReference type="Proteomes" id="UP001497416"/>
    </source>
</evidence>
<name>A0ABP1EJ80_9FLAO</name>
<keyword evidence="1" id="KW-1133">Transmembrane helix</keyword>
<accession>A0ABP1EJ80</accession>
<dbReference type="Proteomes" id="UP001497416">
    <property type="component" value="Unassembled WGS sequence"/>
</dbReference>
<protein>
    <submittedName>
        <fullName evidence="2">Uncharacterized protein</fullName>
    </submittedName>
</protein>